<evidence type="ECO:0000256" key="1">
    <source>
        <dbReference type="SAM" id="Coils"/>
    </source>
</evidence>
<dbReference type="EMBL" id="PP926510">
    <property type="protein sequence ID" value="XDJ01041.1"/>
    <property type="molecule type" value="Genomic_DNA"/>
</dbReference>
<keyword evidence="1" id="KW-0175">Coiled coil</keyword>
<proteinExistence type="predicted"/>
<sequence>MTKVLNFTSVAAAPVSERLACGLLDSHCENGLAISRTINKEIAQFRADQHVKIKVGSLLAITADHEFRAHQLSQAMNDYDNMNRAKQQADESLLERSEDLGVAAANLADWRVHTRHNLDRFFNTYPTADANDDNLRLIMTAAIEGAKREITRLQNENKMLKKMQADAAQQKLSAEGEAATLKTSNQILNENCDALHRQLEEATNFIREKKQVISSMQRIIDGLHEEVASLKKHNDEVVHLNRSQADEIALLNKANEGLRATIDGLNQEVEDLGKGNEHLDQTISQVVCQRDDLSNLLNSAKSEIANYQRLVEDLKAGTAVDRDTVKRQEETIQRLYGMLNDWHDWATDVIGSPSSMGVEAQRTAISEAMKKRQARIDGQDSAIRAISYQRDSWLQWAKQFTGTDKASCSELLELVKAEVSSREKAFYNNGYLAGKIATSKPKSHDTWSIKTDGPAVMNGTVKVGGVAARAGAMIENAVVMSGSVKASKVTFSDEMKAAIREVVQAVMDEALKQSIHNEIKKLLK</sequence>
<organism evidence="2">
    <name type="scientific">Klebsiella phage PMBT64</name>
    <dbReference type="NCBI Taxonomy" id="3229740"/>
    <lineage>
        <taxon>Viruses</taxon>
        <taxon>Duplodnaviria</taxon>
        <taxon>Heunggongvirae</taxon>
        <taxon>Uroviricota</taxon>
        <taxon>Caudoviricetes</taxon>
    </lineage>
</organism>
<reference evidence="2" key="1">
    <citation type="submission" date="2024-06" db="EMBL/GenBank/DDBJ databases">
        <title>This phage originates from the Bacteriophage catalogue of the Bacteriophage Competence Centre, Department of Microbiology und Biotechnology, Max Rubner-Institut, Kiel, Germany.</title>
        <authorList>
            <person name="Sprotte S."/>
            <person name="Brinks E."/>
            <person name="Hille F."/>
        </authorList>
    </citation>
    <scope>NUCLEOTIDE SEQUENCE</scope>
</reference>
<feature type="coiled-coil region" evidence="1">
    <location>
        <begin position="248"/>
        <end position="317"/>
    </location>
</feature>
<evidence type="ECO:0000313" key="2">
    <source>
        <dbReference type="EMBL" id="XDJ01041.1"/>
    </source>
</evidence>
<name>A0AB39C383_9CAUD</name>
<protein>
    <submittedName>
        <fullName evidence="2">Uncharacterized protein</fullName>
    </submittedName>
</protein>
<accession>A0AB39C383</accession>
<feature type="coiled-coil region" evidence="1">
    <location>
        <begin position="136"/>
        <end position="170"/>
    </location>
</feature>